<keyword evidence="2" id="KW-0238">DNA-binding</keyword>
<keyword evidence="6" id="KW-1185">Reference proteome</keyword>
<evidence type="ECO:0000259" key="4">
    <source>
        <dbReference type="PROSITE" id="PS01124"/>
    </source>
</evidence>
<dbReference type="AlphaFoldDB" id="A0A917M7R7"/>
<dbReference type="EMBL" id="BMGT01000003">
    <property type="protein sequence ID" value="GGG84567.1"/>
    <property type="molecule type" value="Genomic_DNA"/>
</dbReference>
<sequence length="101" mass="12000">MVERVRAMMTAEETRDKPLEGFAKDLKISYSTFRRTFREHTGMSPHQYRLHLKVSSARELLRSTTLTVKEISYRCGFEDEQYFCRIFKRQTGNTPGQFRGR</sequence>
<dbReference type="InterPro" id="IPR018060">
    <property type="entry name" value="HTH_AraC"/>
</dbReference>
<gene>
    <name evidence="5" type="ORF">GCM10011585_30440</name>
</gene>
<evidence type="ECO:0000313" key="6">
    <source>
        <dbReference type="Proteomes" id="UP000647241"/>
    </source>
</evidence>
<dbReference type="SMART" id="SM00342">
    <property type="entry name" value="HTH_ARAC"/>
    <property type="match status" value="1"/>
</dbReference>
<dbReference type="PRINTS" id="PR00032">
    <property type="entry name" value="HTHARAC"/>
</dbReference>
<dbReference type="PROSITE" id="PS00041">
    <property type="entry name" value="HTH_ARAC_FAMILY_1"/>
    <property type="match status" value="1"/>
</dbReference>
<dbReference type="Pfam" id="PF12833">
    <property type="entry name" value="HTH_18"/>
    <property type="match status" value="1"/>
</dbReference>
<dbReference type="PROSITE" id="PS01124">
    <property type="entry name" value="HTH_ARAC_FAMILY_2"/>
    <property type="match status" value="1"/>
</dbReference>
<dbReference type="InterPro" id="IPR018062">
    <property type="entry name" value="HTH_AraC-typ_CS"/>
</dbReference>
<accession>A0A917M7R7</accession>
<evidence type="ECO:0000256" key="1">
    <source>
        <dbReference type="ARBA" id="ARBA00023015"/>
    </source>
</evidence>
<dbReference type="GO" id="GO:0043565">
    <property type="term" value="F:sequence-specific DNA binding"/>
    <property type="evidence" value="ECO:0007669"/>
    <property type="project" value="InterPro"/>
</dbReference>
<dbReference type="Gene3D" id="1.10.10.60">
    <property type="entry name" value="Homeodomain-like"/>
    <property type="match status" value="2"/>
</dbReference>
<comment type="caution">
    <text evidence="5">The sequence shown here is derived from an EMBL/GenBank/DDBJ whole genome shotgun (WGS) entry which is preliminary data.</text>
</comment>
<dbReference type="Proteomes" id="UP000647241">
    <property type="component" value="Unassembled WGS sequence"/>
</dbReference>
<organism evidence="5 6">
    <name type="scientific">Edaphobacter dinghuensis</name>
    <dbReference type="NCBI Taxonomy" id="1560005"/>
    <lineage>
        <taxon>Bacteria</taxon>
        <taxon>Pseudomonadati</taxon>
        <taxon>Acidobacteriota</taxon>
        <taxon>Terriglobia</taxon>
        <taxon>Terriglobales</taxon>
        <taxon>Acidobacteriaceae</taxon>
        <taxon>Edaphobacter</taxon>
    </lineage>
</organism>
<dbReference type="InterPro" id="IPR020449">
    <property type="entry name" value="Tscrpt_reg_AraC-type_HTH"/>
</dbReference>
<dbReference type="PANTHER" id="PTHR43280">
    <property type="entry name" value="ARAC-FAMILY TRANSCRIPTIONAL REGULATOR"/>
    <property type="match status" value="1"/>
</dbReference>
<name>A0A917M7R7_9BACT</name>
<feature type="domain" description="HTH araC/xylS-type" evidence="4">
    <location>
        <begin position="3"/>
        <end position="101"/>
    </location>
</feature>
<dbReference type="PANTHER" id="PTHR43280:SF30">
    <property type="entry name" value="MMSAB OPERON REGULATORY PROTEIN"/>
    <property type="match status" value="1"/>
</dbReference>
<keyword evidence="3" id="KW-0804">Transcription</keyword>
<evidence type="ECO:0000313" key="5">
    <source>
        <dbReference type="EMBL" id="GGG84567.1"/>
    </source>
</evidence>
<proteinExistence type="predicted"/>
<evidence type="ECO:0000256" key="3">
    <source>
        <dbReference type="ARBA" id="ARBA00023163"/>
    </source>
</evidence>
<dbReference type="GO" id="GO:0003700">
    <property type="term" value="F:DNA-binding transcription factor activity"/>
    <property type="evidence" value="ECO:0007669"/>
    <property type="project" value="InterPro"/>
</dbReference>
<dbReference type="RefSeq" id="WP_188555020.1">
    <property type="nucleotide sequence ID" value="NZ_BMGT01000003.1"/>
</dbReference>
<keyword evidence="1" id="KW-0805">Transcription regulation</keyword>
<dbReference type="SUPFAM" id="SSF46689">
    <property type="entry name" value="Homeodomain-like"/>
    <property type="match status" value="2"/>
</dbReference>
<evidence type="ECO:0000256" key="2">
    <source>
        <dbReference type="ARBA" id="ARBA00023125"/>
    </source>
</evidence>
<reference evidence="5" key="2">
    <citation type="submission" date="2020-09" db="EMBL/GenBank/DDBJ databases">
        <authorList>
            <person name="Sun Q."/>
            <person name="Zhou Y."/>
        </authorList>
    </citation>
    <scope>NUCLEOTIDE SEQUENCE</scope>
    <source>
        <strain evidence="5">CGMCC 1.12997</strain>
    </source>
</reference>
<protein>
    <recommendedName>
        <fullName evidence="4">HTH araC/xylS-type domain-containing protein</fullName>
    </recommendedName>
</protein>
<reference evidence="5" key="1">
    <citation type="journal article" date="2014" name="Int. J. Syst. Evol. Microbiol.">
        <title>Complete genome sequence of Corynebacterium casei LMG S-19264T (=DSM 44701T), isolated from a smear-ripened cheese.</title>
        <authorList>
            <consortium name="US DOE Joint Genome Institute (JGI-PGF)"/>
            <person name="Walter F."/>
            <person name="Albersmeier A."/>
            <person name="Kalinowski J."/>
            <person name="Ruckert C."/>
        </authorList>
    </citation>
    <scope>NUCLEOTIDE SEQUENCE</scope>
    <source>
        <strain evidence="5">CGMCC 1.12997</strain>
    </source>
</reference>
<dbReference type="InterPro" id="IPR009057">
    <property type="entry name" value="Homeodomain-like_sf"/>
</dbReference>